<dbReference type="Gene3D" id="1.25.10.10">
    <property type="entry name" value="Leucine-rich Repeat Variant"/>
    <property type="match status" value="1"/>
</dbReference>
<feature type="signal peptide" evidence="2">
    <location>
        <begin position="1"/>
        <end position="21"/>
    </location>
</feature>
<evidence type="ECO:0000313" key="4">
    <source>
        <dbReference type="EMBL" id="KAK6637390.1"/>
    </source>
</evidence>
<dbReference type="Gene3D" id="6.20.200.10">
    <property type="entry name" value="Inscuteable LGN-binding domain"/>
    <property type="match status" value="1"/>
</dbReference>
<dbReference type="InterPro" id="IPR039921">
    <property type="entry name" value="Inscuteable"/>
</dbReference>
<gene>
    <name evidence="4" type="ORF">RUM44_007807</name>
</gene>
<dbReference type="SUPFAM" id="SSF48371">
    <property type="entry name" value="ARM repeat"/>
    <property type="match status" value="1"/>
</dbReference>
<dbReference type="CDD" id="cd21966">
    <property type="entry name" value="INSC_LBD"/>
    <property type="match status" value="1"/>
</dbReference>
<proteinExistence type="predicted"/>
<evidence type="ECO:0000313" key="5">
    <source>
        <dbReference type="Proteomes" id="UP001359485"/>
    </source>
</evidence>
<feature type="domain" description="Protein inscuteable homologue C-terminal" evidence="3">
    <location>
        <begin position="177"/>
        <end position="579"/>
    </location>
</feature>
<keyword evidence="5" id="KW-1185">Reference proteome</keyword>
<feature type="compositionally biased region" description="Basic and acidic residues" evidence="1">
    <location>
        <begin position="138"/>
        <end position="162"/>
    </location>
</feature>
<evidence type="ECO:0000256" key="2">
    <source>
        <dbReference type="SAM" id="SignalP"/>
    </source>
</evidence>
<dbReference type="InterPro" id="IPR045789">
    <property type="entry name" value="Insc_C"/>
</dbReference>
<name>A0ABR1BAY6_POLSC</name>
<organism evidence="4 5">
    <name type="scientific">Polyplax serrata</name>
    <name type="common">Common mouse louse</name>
    <dbReference type="NCBI Taxonomy" id="468196"/>
    <lineage>
        <taxon>Eukaryota</taxon>
        <taxon>Metazoa</taxon>
        <taxon>Ecdysozoa</taxon>
        <taxon>Arthropoda</taxon>
        <taxon>Hexapoda</taxon>
        <taxon>Insecta</taxon>
        <taxon>Pterygota</taxon>
        <taxon>Neoptera</taxon>
        <taxon>Paraneoptera</taxon>
        <taxon>Psocodea</taxon>
        <taxon>Troctomorpha</taxon>
        <taxon>Phthiraptera</taxon>
        <taxon>Anoplura</taxon>
        <taxon>Polyplacidae</taxon>
        <taxon>Polyplax</taxon>
    </lineage>
</organism>
<dbReference type="EMBL" id="JAWJWF010000002">
    <property type="protein sequence ID" value="KAK6637390.1"/>
    <property type="molecule type" value="Genomic_DNA"/>
</dbReference>
<sequence>MYILFVLKFFYNLLFYSSTSASSFLQKPKVDIDFESSVKHWLAEMETMYEAEVMTTLQSKSLATDLTRQVTNMADTTSYTVKKLHQKTKIISLEFSKLCKHNKIKPGKHVGPLVQSLIGHVTEFIYEYTQTSSQNKSADQRTEEKCQRQEPTEEEVKTPEANHEMITDFRKPEPETVEMKKEMEKKKTKEEEVLESCENLRRLTASGQLDHEKVESEVSVLGQKFREVVDGLLESHIQALIRVLEEPRTELTLRTALSALTSLGLESNQLGLVVSKCGGIRALLAICLEARATAVRVSAHRALATVCCVAETIRQFEQAGGVEIISDILADENRSEAELSEASAVIAQITAPWVQDNHSVEGLSQFLNSLVTSLTRIVGKYKSCETLLLSSAALANLTFMEPRTVWPLLEKQTAKILLSAVRRQGSKVSVFIMEQAATIIANMSSVPECRKHLAEQRAVVALLCFLEIHQSPLQNAPEVAAAERVLQKSAIALSRLCSDTVVAKQVVELQGVNRLVRLCKEEKERNHSDGVLVACLAALRKIVANCGTEALQELNAMELVEPRLLDSFLLYSSKQESYV</sequence>
<dbReference type="InterPro" id="IPR016024">
    <property type="entry name" value="ARM-type_fold"/>
</dbReference>
<dbReference type="PANTHER" id="PTHR21386">
    <property type="entry name" value="INSCUTEABLE"/>
    <property type="match status" value="1"/>
</dbReference>
<keyword evidence="2" id="KW-0732">Signal</keyword>
<dbReference type="Pfam" id="PF19427">
    <property type="entry name" value="Insc_C"/>
    <property type="match status" value="1"/>
</dbReference>
<comment type="caution">
    <text evidence="4">The sequence shown here is derived from an EMBL/GenBank/DDBJ whole genome shotgun (WGS) entry which is preliminary data.</text>
</comment>
<feature type="chain" id="PRO_5046578021" description="Protein inscuteable homologue C-terminal domain-containing protein" evidence="2">
    <location>
        <begin position="22"/>
        <end position="579"/>
    </location>
</feature>
<evidence type="ECO:0000256" key="1">
    <source>
        <dbReference type="SAM" id="MobiDB-lite"/>
    </source>
</evidence>
<reference evidence="4 5" key="1">
    <citation type="submission" date="2023-09" db="EMBL/GenBank/DDBJ databases">
        <title>Genomes of two closely related lineages of the louse Polyplax serrata with different host specificities.</title>
        <authorList>
            <person name="Martinu J."/>
            <person name="Tarabai H."/>
            <person name="Stefka J."/>
            <person name="Hypsa V."/>
        </authorList>
    </citation>
    <scope>NUCLEOTIDE SEQUENCE [LARGE SCALE GENOMIC DNA]</scope>
    <source>
        <strain evidence="4">98ZLc_SE</strain>
    </source>
</reference>
<dbReference type="InterPro" id="IPR011989">
    <property type="entry name" value="ARM-like"/>
</dbReference>
<feature type="region of interest" description="Disordered" evidence="1">
    <location>
        <begin position="132"/>
        <end position="162"/>
    </location>
</feature>
<protein>
    <recommendedName>
        <fullName evidence="3">Protein inscuteable homologue C-terminal domain-containing protein</fullName>
    </recommendedName>
</protein>
<dbReference type="InterPro" id="IPR038205">
    <property type="entry name" value="INSC_LBD_sf"/>
</dbReference>
<dbReference type="PANTHER" id="PTHR21386:SF0">
    <property type="entry name" value="PROTEIN INSCUTEABLE HOMOLOG"/>
    <property type="match status" value="1"/>
</dbReference>
<accession>A0ABR1BAY6</accession>
<dbReference type="Proteomes" id="UP001359485">
    <property type="component" value="Unassembled WGS sequence"/>
</dbReference>
<evidence type="ECO:0000259" key="3">
    <source>
        <dbReference type="Pfam" id="PF19427"/>
    </source>
</evidence>